<dbReference type="InterPro" id="IPR002013">
    <property type="entry name" value="SAC_dom"/>
</dbReference>
<evidence type="ECO:0000256" key="5">
    <source>
        <dbReference type="ARBA" id="ARBA00013044"/>
    </source>
</evidence>
<keyword evidence="11" id="KW-0812">Transmembrane</keyword>
<keyword evidence="6" id="KW-0813">Transport</keyword>
<evidence type="ECO:0000256" key="6">
    <source>
        <dbReference type="ARBA" id="ARBA00022448"/>
    </source>
</evidence>
<organism evidence="13 14">
    <name type="scientific">Carpinus fangiana</name>
    <dbReference type="NCBI Taxonomy" id="176857"/>
    <lineage>
        <taxon>Eukaryota</taxon>
        <taxon>Viridiplantae</taxon>
        <taxon>Streptophyta</taxon>
        <taxon>Embryophyta</taxon>
        <taxon>Tracheophyta</taxon>
        <taxon>Spermatophyta</taxon>
        <taxon>Magnoliopsida</taxon>
        <taxon>eudicotyledons</taxon>
        <taxon>Gunneridae</taxon>
        <taxon>Pentapetalae</taxon>
        <taxon>rosids</taxon>
        <taxon>fabids</taxon>
        <taxon>Fagales</taxon>
        <taxon>Betulaceae</taxon>
        <taxon>Carpinus</taxon>
    </lineage>
</organism>
<sequence length="1420" mass="154618">MARILHRSGALLFPPHKNLVTYIQTQKRSMKLFSDIHMTIYFLIQIFVLQSGTGVAAWRLQIRSSPDSLYSPCAHTSSYCGIARSQPRRLETSYIPCSTVVLGLHSLLHSAHEKHLTSICRAKTAHATAQVVKDVTATTALVSLPKPPSHSASPRDARCQMRNKPVEQKETGACSDRERAEDSSSEDFDAFEKGYLWNSYMIKPLVDFRSRLSAQERKDLDSTRLLTSAIRGFAHTVAIPTPYSLSETNRVGPPSTMTLISRLSCLRAGTRFNARGVDDDGNVANFVESETIFWSPSGICFSYVQVRGSIPVFWEQTAGLQQKINITRSSQATQPAFDKHFEVLEAKYGSVHVVNLLSKEKPNEIELSSRYRKHIEHSSINREQAAGSGSDHQLIKNTEYDFHAETRGPNGYEAASMIRSYIIDSAEASGYCLTELVDDHAKGDAGEALIRRSIMVLQQHGVFRTNCLDCLDRTNLVQTIISQLAVEAFLDHRGERISAELLARHNSLWADNGDALSKIYAGTGALKSSFTRSGKMSLAGALADARKSAQRLYINNFADKGRQVTIDTLLGRLVGQTPVYLFDPINDYVTGELARRASEYSSTTEISIWCGTLNLNGRTNGLNTDLSPWLFPSPSPTTTSAGAASSLNSDGFHDIFAVGFQEIVELSPGQIMSTNPARRQAWEDAVKKTLNARASAHSAEGYVLLRGGQLVGASLSIFVRSSLLSSVKNVEGALQKTGMSGMAGNKGAVAIRMDVSATSLCFVTAHLAAGFANYDERNRDYRTIATQLRFQHGRRIADHANVLWAGDFNYRVGLPEAQVKQLIAARDLAHLYENDQLNLQMVAGLAFPHYAEARIAFPPTYKYDVGSDVYDSSDKARIPAWCDRVLRLGHGLRQTAYDHVPSLKFSDHRPVYATFVCRVDVVDERRRDRLSRELYERRKEAVGGAAGSSNLLDVGRPSIELVSDIEDDELLGALPPASGDKRKWWIDNGMPVRSTVQAPSSSATLNPARPSNPFAATDQPDWLTSSPPRKALPGSGASSRQVSAAESTVSSLSRATTSNGHDGETAVPPLPAIEAQTLCAQALLLLAHPLGLDAEVDPHPAARDLGQLKNEDGALHVDVVEQVRAQLHAPGDSQEKVDADDDVVDGGGVEDAAVAQAVRFDAHAKEENSPQRTAPAAPAALLGLHQGAADEDGKRRRILGRVHQMHPPMSMAHAVLAALHAPELNDALAEADQKRQRHEQRHGDDAAAVADRSRRRVRPAHHHARHDEQIPQHLGVGGERVGEDDVAELAMLGRGDAADSDAAQGGGEARAARRRDAVDAGQDERQQDEDEGDVAQVLEAQDAGLAEAREQPEEQQRGGLREGEQRREAVGGEPRRGLGVGGAARVLYEGRDVDLEPLEALQVEAPEDDAEGEEGGHAVG</sequence>
<name>A0A5N6KRQ1_9ROSI</name>
<protein>
    <recommendedName>
        <fullName evidence="5">phosphoinositide 5-phosphatase</fullName>
        <ecNumber evidence="5">3.1.3.36</ecNumber>
    </recommendedName>
</protein>
<evidence type="ECO:0000313" key="14">
    <source>
        <dbReference type="Proteomes" id="UP000327013"/>
    </source>
</evidence>
<dbReference type="GO" id="GO:0046856">
    <property type="term" value="P:phosphatidylinositol dephosphorylation"/>
    <property type="evidence" value="ECO:0007669"/>
    <property type="project" value="InterPro"/>
</dbReference>
<feature type="domain" description="SAC" evidence="12">
    <location>
        <begin position="192"/>
        <end position="522"/>
    </location>
</feature>
<evidence type="ECO:0000256" key="2">
    <source>
        <dbReference type="ARBA" id="ARBA00008943"/>
    </source>
</evidence>
<comment type="similarity">
    <text evidence="3">In the central section; belongs to the inositol 1,4,5-trisphosphate 5-phosphatase family.</text>
</comment>
<keyword evidence="9" id="KW-0653">Protein transport</keyword>
<comment type="similarity">
    <text evidence="4">Belongs to the inositol polyphosphate 5-phosphatase family.</text>
</comment>
<feature type="compositionally biased region" description="Basic residues" evidence="10">
    <location>
        <begin position="1253"/>
        <end position="1264"/>
    </location>
</feature>
<dbReference type="InterPro" id="IPR000300">
    <property type="entry name" value="IPPc"/>
</dbReference>
<evidence type="ECO:0000259" key="12">
    <source>
        <dbReference type="PROSITE" id="PS50275"/>
    </source>
</evidence>
<keyword evidence="8" id="KW-0378">Hydrolase</keyword>
<keyword evidence="14" id="KW-1185">Reference proteome</keyword>
<dbReference type="EC" id="3.1.3.36" evidence="5"/>
<dbReference type="GO" id="GO:0005737">
    <property type="term" value="C:cytoplasm"/>
    <property type="evidence" value="ECO:0007669"/>
    <property type="project" value="UniProtKB-SubCell"/>
</dbReference>
<evidence type="ECO:0000256" key="7">
    <source>
        <dbReference type="ARBA" id="ARBA00022490"/>
    </source>
</evidence>
<feature type="compositionally biased region" description="Polar residues" evidence="10">
    <location>
        <begin position="1036"/>
        <end position="1060"/>
    </location>
</feature>
<feature type="compositionally biased region" description="Basic and acidic residues" evidence="10">
    <location>
        <begin position="153"/>
        <end position="181"/>
    </location>
</feature>
<comment type="subcellular location">
    <subcellularLocation>
        <location evidence="1">Cytoplasm</location>
    </subcellularLocation>
</comment>
<keyword evidence="11" id="KW-1133">Transmembrane helix</keyword>
<dbReference type="Gene3D" id="3.60.10.10">
    <property type="entry name" value="Endonuclease/exonuclease/phosphatase"/>
    <property type="match status" value="1"/>
</dbReference>
<evidence type="ECO:0000256" key="4">
    <source>
        <dbReference type="ARBA" id="ARBA00010768"/>
    </source>
</evidence>
<dbReference type="FunFam" id="3.60.10.10:FF:000029">
    <property type="entry name" value="Inositol polyphosphate 5-phosphatase"/>
    <property type="match status" value="1"/>
</dbReference>
<dbReference type="SUPFAM" id="SSF56219">
    <property type="entry name" value="DNase I-like"/>
    <property type="match status" value="1"/>
</dbReference>
<evidence type="ECO:0000256" key="10">
    <source>
        <dbReference type="SAM" id="MobiDB-lite"/>
    </source>
</evidence>
<dbReference type="GO" id="GO:0004439">
    <property type="term" value="F:phosphatidylinositol-4,5-bisphosphate 5-phosphatase activity"/>
    <property type="evidence" value="ECO:0007669"/>
    <property type="project" value="UniProtKB-EC"/>
</dbReference>
<dbReference type="PANTHER" id="PTHR11200">
    <property type="entry name" value="INOSITOL 5-PHOSPHATASE"/>
    <property type="match status" value="1"/>
</dbReference>
<evidence type="ECO:0000256" key="11">
    <source>
        <dbReference type="SAM" id="Phobius"/>
    </source>
</evidence>
<dbReference type="OrthoDB" id="62798at2759"/>
<evidence type="ECO:0000256" key="8">
    <source>
        <dbReference type="ARBA" id="ARBA00022801"/>
    </source>
</evidence>
<dbReference type="Proteomes" id="UP000327013">
    <property type="component" value="Unassembled WGS sequence"/>
</dbReference>
<evidence type="ECO:0000256" key="3">
    <source>
        <dbReference type="ARBA" id="ARBA00009678"/>
    </source>
</evidence>
<dbReference type="Pfam" id="PF22669">
    <property type="entry name" value="Exo_endo_phos2"/>
    <property type="match status" value="1"/>
</dbReference>
<feature type="transmembrane region" description="Helical" evidence="11">
    <location>
        <begin position="38"/>
        <end position="58"/>
    </location>
</feature>
<gene>
    <name evidence="13" type="ORF">FH972_021509</name>
</gene>
<dbReference type="InterPro" id="IPR036691">
    <property type="entry name" value="Endo/exonu/phosph_ase_sf"/>
</dbReference>
<feature type="compositionally biased region" description="Basic and acidic residues" evidence="10">
    <location>
        <begin position="1347"/>
        <end position="1376"/>
    </location>
</feature>
<evidence type="ECO:0000313" key="13">
    <source>
        <dbReference type="EMBL" id="KAB8337207.1"/>
    </source>
</evidence>
<feature type="region of interest" description="Disordered" evidence="10">
    <location>
        <begin position="1229"/>
        <end position="1278"/>
    </location>
</feature>
<feature type="compositionally biased region" description="Basic and acidic residues" evidence="10">
    <location>
        <begin position="1310"/>
        <end position="1325"/>
    </location>
</feature>
<dbReference type="SMART" id="SM00128">
    <property type="entry name" value="IPPc"/>
    <property type="match status" value="1"/>
</dbReference>
<feature type="region of interest" description="Disordered" evidence="10">
    <location>
        <begin position="1294"/>
        <end position="1382"/>
    </location>
</feature>
<comment type="similarity">
    <text evidence="2">Belongs to the synaptojanin family.</text>
</comment>
<proteinExistence type="inferred from homology"/>
<dbReference type="PANTHER" id="PTHR11200:SF257">
    <property type="entry name" value="PHOSPHOINOSITIDE 5-PHOSPHATASE"/>
    <property type="match status" value="1"/>
</dbReference>
<dbReference type="GO" id="GO:0043813">
    <property type="term" value="F:phosphatidylinositol-3,5-bisphosphate 5-phosphatase activity"/>
    <property type="evidence" value="ECO:0007669"/>
    <property type="project" value="TreeGrafter"/>
</dbReference>
<comment type="caution">
    <text evidence="13">The sequence shown here is derived from an EMBL/GenBank/DDBJ whole genome shotgun (WGS) entry which is preliminary data.</text>
</comment>
<evidence type="ECO:0000256" key="1">
    <source>
        <dbReference type="ARBA" id="ARBA00004496"/>
    </source>
</evidence>
<feature type="region of interest" description="Disordered" evidence="10">
    <location>
        <begin position="143"/>
        <end position="181"/>
    </location>
</feature>
<dbReference type="PROSITE" id="PS50275">
    <property type="entry name" value="SAC"/>
    <property type="match status" value="1"/>
</dbReference>
<feature type="region of interest" description="Disordered" evidence="10">
    <location>
        <begin position="995"/>
        <end position="1068"/>
    </location>
</feature>
<feature type="compositionally biased region" description="Polar residues" evidence="10">
    <location>
        <begin position="995"/>
        <end position="1005"/>
    </location>
</feature>
<keyword evidence="11" id="KW-0472">Membrane</keyword>
<dbReference type="EMBL" id="VIBQ01000009">
    <property type="protein sequence ID" value="KAB8337207.1"/>
    <property type="molecule type" value="Genomic_DNA"/>
</dbReference>
<dbReference type="Pfam" id="PF02383">
    <property type="entry name" value="Syja_N"/>
    <property type="match status" value="1"/>
</dbReference>
<dbReference type="InterPro" id="IPR046985">
    <property type="entry name" value="IP5"/>
</dbReference>
<dbReference type="GO" id="GO:0016020">
    <property type="term" value="C:membrane"/>
    <property type="evidence" value="ECO:0007669"/>
    <property type="project" value="TreeGrafter"/>
</dbReference>
<dbReference type="GO" id="GO:0015031">
    <property type="term" value="P:protein transport"/>
    <property type="evidence" value="ECO:0007669"/>
    <property type="project" value="UniProtKB-KW"/>
</dbReference>
<reference evidence="13 14" key="1">
    <citation type="submission" date="2019-06" db="EMBL/GenBank/DDBJ databases">
        <title>A chromosomal-level reference genome of Carpinus fangiana (Coryloideae, Betulaceae).</title>
        <authorList>
            <person name="Yang X."/>
            <person name="Wang Z."/>
            <person name="Zhang L."/>
            <person name="Hao G."/>
            <person name="Liu J."/>
            <person name="Yang Y."/>
        </authorList>
    </citation>
    <scope>NUCLEOTIDE SEQUENCE [LARGE SCALE GENOMIC DNA]</scope>
    <source>
        <strain evidence="13">Cfa_2016G</strain>
        <tissue evidence="13">Leaf</tissue>
    </source>
</reference>
<evidence type="ECO:0000256" key="9">
    <source>
        <dbReference type="ARBA" id="ARBA00022927"/>
    </source>
</evidence>
<keyword evidence="7" id="KW-0963">Cytoplasm</keyword>
<accession>A0A5N6KRQ1</accession>